<proteinExistence type="predicted"/>
<dbReference type="Proteomes" id="UP000708208">
    <property type="component" value="Unassembled WGS sequence"/>
</dbReference>
<gene>
    <name evidence="1" type="ORF">AFUS01_LOCUS31675</name>
</gene>
<organism evidence="1 2">
    <name type="scientific">Allacma fusca</name>
    <dbReference type="NCBI Taxonomy" id="39272"/>
    <lineage>
        <taxon>Eukaryota</taxon>
        <taxon>Metazoa</taxon>
        <taxon>Ecdysozoa</taxon>
        <taxon>Arthropoda</taxon>
        <taxon>Hexapoda</taxon>
        <taxon>Collembola</taxon>
        <taxon>Symphypleona</taxon>
        <taxon>Sminthuridae</taxon>
        <taxon>Allacma</taxon>
    </lineage>
</organism>
<dbReference type="AlphaFoldDB" id="A0A8J2KRP1"/>
<sequence>MSAGVKTIAHGPKIGNGLLSQKIPSQCCLSLAPLNTPWSGALSSAPPASHPVSVSLPSILLCSYSVGDSPSIYVCIFLILESLPKRQSSTLMNYRFCILAFYAAVQ</sequence>
<reference evidence="1" key="1">
    <citation type="submission" date="2021-06" db="EMBL/GenBank/DDBJ databases">
        <authorList>
            <person name="Hodson N. C."/>
            <person name="Mongue J. A."/>
            <person name="Jaron S. K."/>
        </authorList>
    </citation>
    <scope>NUCLEOTIDE SEQUENCE</scope>
</reference>
<dbReference type="EMBL" id="CAJVCH010506770">
    <property type="protein sequence ID" value="CAG7821332.1"/>
    <property type="molecule type" value="Genomic_DNA"/>
</dbReference>
<protein>
    <submittedName>
        <fullName evidence="1">Uncharacterized protein</fullName>
    </submittedName>
</protein>
<keyword evidence="2" id="KW-1185">Reference proteome</keyword>
<name>A0A8J2KRP1_9HEXA</name>
<evidence type="ECO:0000313" key="2">
    <source>
        <dbReference type="Proteomes" id="UP000708208"/>
    </source>
</evidence>
<comment type="caution">
    <text evidence="1">The sequence shown here is derived from an EMBL/GenBank/DDBJ whole genome shotgun (WGS) entry which is preliminary data.</text>
</comment>
<accession>A0A8J2KRP1</accession>
<evidence type="ECO:0000313" key="1">
    <source>
        <dbReference type="EMBL" id="CAG7821332.1"/>
    </source>
</evidence>